<evidence type="ECO:0000259" key="1">
    <source>
        <dbReference type="Pfam" id="PF08818"/>
    </source>
</evidence>
<evidence type="ECO:0000313" key="2">
    <source>
        <dbReference type="EMBL" id="ACZ21561.1"/>
    </source>
</evidence>
<feature type="domain" description="YdhG-like" evidence="1">
    <location>
        <begin position="26"/>
        <end position="129"/>
    </location>
</feature>
<dbReference type="HOGENOM" id="CLU_130420_0_0_11"/>
<gene>
    <name evidence="2" type="ordered locus">Sked_16260</name>
</gene>
<dbReference type="Pfam" id="PF08818">
    <property type="entry name" value="DUF1801"/>
    <property type="match status" value="1"/>
</dbReference>
<dbReference type="eggNOG" id="ENOG5032S5R">
    <property type="taxonomic scope" value="Bacteria"/>
</dbReference>
<dbReference type="InterPro" id="IPR014922">
    <property type="entry name" value="YdhG-like"/>
</dbReference>
<accession>D1BGI4</accession>
<dbReference type="AlphaFoldDB" id="D1BGI4"/>
<dbReference type="Proteomes" id="UP000000322">
    <property type="component" value="Chromosome"/>
</dbReference>
<dbReference type="EMBL" id="CP001819">
    <property type="protein sequence ID" value="ACZ21561.1"/>
    <property type="molecule type" value="Genomic_DNA"/>
</dbReference>
<dbReference type="RefSeq" id="WP_012866630.1">
    <property type="nucleotide sequence ID" value="NC_013521.1"/>
</dbReference>
<name>D1BGI4_SANKS</name>
<dbReference type="KEGG" id="ske:Sked_16260"/>
<proteinExistence type="predicted"/>
<dbReference type="OrthoDB" id="5951444at2"/>
<sequence length="147" mass="15756">MASSAVTVENDEPVGAFLDGVVHPVRRRDAHTLVALMERVTGLPPRMWGSAIVGFGSYHYVYASGREGDMAAVGFSPRKAATTVYLVEGFEDHADDLASLGPHTLGKSCLYLKDLAAVDLEVLERMVRRSFTTVTSWPSDGSGLQGG</sequence>
<protein>
    <recommendedName>
        <fullName evidence="1">YdhG-like domain-containing protein</fullName>
    </recommendedName>
</protein>
<organism evidence="2 3">
    <name type="scientific">Sanguibacter keddieii (strain ATCC 51767 / DSM 10542 / NCFB 3025 / ST-74)</name>
    <dbReference type="NCBI Taxonomy" id="446469"/>
    <lineage>
        <taxon>Bacteria</taxon>
        <taxon>Bacillati</taxon>
        <taxon>Actinomycetota</taxon>
        <taxon>Actinomycetes</taxon>
        <taxon>Micrococcales</taxon>
        <taxon>Sanguibacteraceae</taxon>
        <taxon>Sanguibacter</taxon>
    </lineage>
</organism>
<evidence type="ECO:0000313" key="3">
    <source>
        <dbReference type="Proteomes" id="UP000000322"/>
    </source>
</evidence>
<reference evidence="2 3" key="1">
    <citation type="journal article" date="2009" name="Stand. Genomic Sci.">
        <title>Complete genome sequence of Sanguibacter keddieii type strain (ST-74).</title>
        <authorList>
            <person name="Ivanova N."/>
            <person name="Sikorski J."/>
            <person name="Sims D."/>
            <person name="Brettin T."/>
            <person name="Detter J.C."/>
            <person name="Han C."/>
            <person name="Lapidus A."/>
            <person name="Copeland A."/>
            <person name="Glavina Del Rio T."/>
            <person name="Nolan M."/>
            <person name="Chen F."/>
            <person name="Lucas S."/>
            <person name="Tice H."/>
            <person name="Cheng J.F."/>
            <person name="Bruce D."/>
            <person name="Goodwin L."/>
            <person name="Pitluck S."/>
            <person name="Pati A."/>
            <person name="Mavromatis K."/>
            <person name="Chen A."/>
            <person name="Palaniappan K."/>
            <person name="D'haeseleer P."/>
            <person name="Chain P."/>
            <person name="Bristow J."/>
            <person name="Eisen J.A."/>
            <person name="Markowitz V."/>
            <person name="Hugenholtz P."/>
            <person name="Goker M."/>
            <person name="Pukall R."/>
            <person name="Klenk H.P."/>
            <person name="Kyrpides N.C."/>
        </authorList>
    </citation>
    <scope>NUCLEOTIDE SEQUENCE [LARGE SCALE GENOMIC DNA]</scope>
    <source>
        <strain evidence="3">ATCC 51767 / DSM 10542 / NCFB 3025 / ST-74</strain>
    </source>
</reference>
<keyword evidence="3" id="KW-1185">Reference proteome</keyword>
<dbReference type="STRING" id="446469.Sked_16260"/>